<sequence>MLTAIAVSITALLISLTGAKEVYHSQKTILCPRVELNKGSDAESRVSSQKKRLNIAAAPVVKKIGTRRATGVAGKNGNIAESIISYKDEGTPYSHSDRKQSVRRAVVLGKSSGAITDEWYKRAVGTVGKSTLEFGPTVNLGTDLHTQLLMNKAVNISSAPFGVFDAGWASGRTSGLHQLQKTTSGIKESMKFHMPYCSIVPRPNAFSILGNILASLRLLMIDQRAPFHENPVALFIMATLSSIPLFVIRFATLPSIMDTLRKRWAFQGECGKFTVEDILRITMTMFTAESLMKLALRAWFYGRTVNWSGMLPTAISKFGSGISQYLSFLPSSINMLGSGVLGGYWNADAFRGLIHLVVHTAVFARLALVTAVQHALYRENFHTASFLLSPFTCQLASAVTGVLCAIATAASVGTVLIFKNFANAVDVEHLLDSSEFRATESQAAATGYVRNALHNIPQFFKSSNVDILVRLTYYHDYLVRLMPRGIEWPLLLFHFSLALHSNSATGLYIALVNLVYAVVNQRLSSYERSILTRDIDEIVHDSS</sequence>
<keyword evidence="1" id="KW-1133">Transmembrane helix</keyword>
<evidence type="ECO:0000256" key="2">
    <source>
        <dbReference type="SAM" id="SignalP"/>
    </source>
</evidence>
<evidence type="ECO:0000313" key="4">
    <source>
        <dbReference type="Proteomes" id="UP001057455"/>
    </source>
</evidence>
<dbReference type="Proteomes" id="UP001057455">
    <property type="component" value="Unassembled WGS sequence"/>
</dbReference>
<keyword evidence="1" id="KW-0812">Transmembrane</keyword>
<proteinExistence type="predicted"/>
<name>A0A9W5WVE4_BABOV</name>
<organism evidence="3 4">
    <name type="scientific">Babesia ovis</name>
    <dbReference type="NCBI Taxonomy" id="5869"/>
    <lineage>
        <taxon>Eukaryota</taxon>
        <taxon>Sar</taxon>
        <taxon>Alveolata</taxon>
        <taxon>Apicomplexa</taxon>
        <taxon>Aconoidasida</taxon>
        <taxon>Piroplasmida</taxon>
        <taxon>Babesiidae</taxon>
        <taxon>Babesia</taxon>
    </lineage>
</organism>
<gene>
    <name evidence="3" type="ORF">BaOVIS_022700</name>
</gene>
<keyword evidence="4" id="KW-1185">Reference proteome</keyword>
<reference evidence="3" key="1">
    <citation type="submission" date="2019-12" db="EMBL/GenBank/DDBJ databases">
        <title>Genome sequence of Babesia ovis.</title>
        <authorList>
            <person name="Yamagishi J."/>
            <person name="Sevinc F."/>
            <person name="Xuan X."/>
        </authorList>
    </citation>
    <scope>NUCLEOTIDE SEQUENCE</scope>
    <source>
        <strain evidence="3">Selcuk</strain>
    </source>
</reference>
<keyword evidence="2" id="KW-0732">Signal</keyword>
<dbReference type="OrthoDB" id="365188at2759"/>
<dbReference type="EMBL" id="BLIY01000017">
    <property type="protein sequence ID" value="GFE54866.1"/>
    <property type="molecule type" value="Genomic_DNA"/>
</dbReference>
<protein>
    <submittedName>
        <fullName evidence="3">Brain 44-like</fullName>
    </submittedName>
</protein>
<comment type="caution">
    <text evidence="3">The sequence shown here is derived from an EMBL/GenBank/DDBJ whole genome shotgun (WGS) entry which is preliminary data.</text>
</comment>
<feature type="chain" id="PRO_5040838688" evidence="2">
    <location>
        <begin position="20"/>
        <end position="543"/>
    </location>
</feature>
<feature type="transmembrane region" description="Helical" evidence="1">
    <location>
        <begin position="491"/>
        <end position="519"/>
    </location>
</feature>
<feature type="transmembrane region" description="Helical" evidence="1">
    <location>
        <begin position="232"/>
        <end position="253"/>
    </location>
</feature>
<feature type="transmembrane region" description="Helical" evidence="1">
    <location>
        <begin position="398"/>
        <end position="418"/>
    </location>
</feature>
<evidence type="ECO:0000256" key="1">
    <source>
        <dbReference type="SAM" id="Phobius"/>
    </source>
</evidence>
<dbReference type="AlphaFoldDB" id="A0A9W5WVE4"/>
<accession>A0A9W5WVE4</accession>
<feature type="transmembrane region" description="Helical" evidence="1">
    <location>
        <begin position="353"/>
        <end position="377"/>
    </location>
</feature>
<keyword evidence="1" id="KW-0472">Membrane</keyword>
<evidence type="ECO:0000313" key="3">
    <source>
        <dbReference type="EMBL" id="GFE54866.1"/>
    </source>
</evidence>
<feature type="signal peptide" evidence="2">
    <location>
        <begin position="1"/>
        <end position="19"/>
    </location>
</feature>